<gene>
    <name evidence="2" type="ORF">MBUL_01395</name>
</gene>
<evidence type="ECO:0000256" key="1">
    <source>
        <dbReference type="SAM" id="MobiDB-lite"/>
    </source>
</evidence>
<sequence>MFQARSIGIEDFNDDCPVSGDELGQIYRAHADAIPALMATLPERTRARLAAFLYARSHTRELGTKVAASCHATTLRQVAGDLGDAIHRQSRQGYTPPTYGDGHRASKKGVSLAGSGMTGSYRL</sequence>
<organism evidence="2">
    <name type="scientific">Methylobacterium bullatum</name>
    <dbReference type="NCBI Taxonomy" id="570505"/>
    <lineage>
        <taxon>Bacteria</taxon>
        <taxon>Pseudomonadati</taxon>
        <taxon>Pseudomonadota</taxon>
        <taxon>Alphaproteobacteria</taxon>
        <taxon>Hyphomicrobiales</taxon>
        <taxon>Methylobacteriaceae</taxon>
        <taxon>Methylobacterium</taxon>
    </lineage>
</organism>
<proteinExistence type="predicted"/>
<reference evidence="2" key="1">
    <citation type="submission" date="2019-12" db="EMBL/GenBank/DDBJ databases">
        <authorList>
            <person name="Cremers G."/>
        </authorList>
    </citation>
    <scope>NUCLEOTIDE SEQUENCE</scope>
    <source>
        <strain evidence="2">Mbul1</strain>
    </source>
</reference>
<feature type="region of interest" description="Disordered" evidence="1">
    <location>
        <begin position="90"/>
        <end position="123"/>
    </location>
</feature>
<dbReference type="AlphaFoldDB" id="A0A679IXI4"/>
<evidence type="ECO:0000313" key="2">
    <source>
        <dbReference type="EMBL" id="CAA2101868.1"/>
    </source>
</evidence>
<accession>A0A679IXI4</accession>
<protein>
    <submittedName>
        <fullName evidence="2">Uncharacterized protein</fullName>
    </submittedName>
</protein>
<dbReference type="EMBL" id="LR743504">
    <property type="protein sequence ID" value="CAA2101868.1"/>
    <property type="molecule type" value="Genomic_DNA"/>
</dbReference>
<name>A0A679IXI4_9HYPH</name>